<evidence type="ECO:0000313" key="3">
    <source>
        <dbReference type="Proteomes" id="UP000268535"/>
    </source>
</evidence>
<protein>
    <submittedName>
        <fullName evidence="2">Uncharacterized protein</fullName>
    </submittedName>
</protein>
<sequence>MSAAHPPRSSTATHASAAPSSLHQHQHYQDGEPEMGADGVRGHDELGGDALNDAFYRKLAADAVAGGARLRRSGLARGACARAGDSAATHAGAGVCDQPGNPAGARALDTSGLHQLPHPVPRRESAGDATRRQSRPRRAPDAVYDDATALPAERRHRS</sequence>
<reference evidence="3" key="1">
    <citation type="journal article" date="2018" name="Nat. Microbiol.">
        <title>Leveraging single-cell genomics to expand the fungal tree of life.</title>
        <authorList>
            <person name="Ahrendt S.R."/>
            <person name="Quandt C.A."/>
            <person name="Ciobanu D."/>
            <person name="Clum A."/>
            <person name="Salamov A."/>
            <person name="Andreopoulos B."/>
            <person name="Cheng J.F."/>
            <person name="Woyke T."/>
            <person name="Pelin A."/>
            <person name="Henrissat B."/>
            <person name="Reynolds N.K."/>
            <person name="Benny G.L."/>
            <person name="Smith M.E."/>
            <person name="James T.Y."/>
            <person name="Grigoriev I.V."/>
        </authorList>
    </citation>
    <scope>NUCLEOTIDE SEQUENCE [LARGE SCALE GENOMIC DNA]</scope>
    <source>
        <strain evidence="3">ATCC 52028</strain>
    </source>
</reference>
<evidence type="ECO:0000256" key="1">
    <source>
        <dbReference type="SAM" id="MobiDB-lite"/>
    </source>
</evidence>
<feature type="region of interest" description="Disordered" evidence="1">
    <location>
        <begin position="73"/>
        <end position="158"/>
    </location>
</feature>
<feature type="compositionally biased region" description="Low complexity" evidence="1">
    <location>
        <begin position="75"/>
        <end position="84"/>
    </location>
</feature>
<dbReference type="EMBL" id="ML011857">
    <property type="protein sequence ID" value="RKO95408.1"/>
    <property type="molecule type" value="Genomic_DNA"/>
</dbReference>
<gene>
    <name evidence="2" type="ORF">CAUPRSCDRAFT_12896</name>
</gene>
<accession>A0A4P9WTU7</accession>
<dbReference type="Proteomes" id="UP000268535">
    <property type="component" value="Unassembled WGS sequence"/>
</dbReference>
<name>A0A4P9WTU7_9FUNG</name>
<feature type="region of interest" description="Disordered" evidence="1">
    <location>
        <begin position="1"/>
        <end position="48"/>
    </location>
</feature>
<dbReference type="AlphaFoldDB" id="A0A4P9WTU7"/>
<feature type="compositionally biased region" description="Basic and acidic residues" evidence="1">
    <location>
        <begin position="121"/>
        <end position="131"/>
    </location>
</feature>
<feature type="compositionally biased region" description="Low complexity" evidence="1">
    <location>
        <begin position="9"/>
        <end position="21"/>
    </location>
</feature>
<organism evidence="2 3">
    <name type="scientific">Caulochytrium protostelioides</name>
    <dbReference type="NCBI Taxonomy" id="1555241"/>
    <lineage>
        <taxon>Eukaryota</taxon>
        <taxon>Fungi</taxon>
        <taxon>Fungi incertae sedis</taxon>
        <taxon>Chytridiomycota</taxon>
        <taxon>Chytridiomycota incertae sedis</taxon>
        <taxon>Chytridiomycetes</taxon>
        <taxon>Caulochytriales</taxon>
        <taxon>Caulochytriaceae</taxon>
        <taxon>Caulochytrium</taxon>
    </lineage>
</organism>
<evidence type="ECO:0000313" key="2">
    <source>
        <dbReference type="EMBL" id="RKO95408.1"/>
    </source>
</evidence>
<proteinExistence type="predicted"/>